<keyword evidence="2" id="KW-0472">Membrane</keyword>
<name>A0A1I3TS08_9EURY</name>
<dbReference type="AlphaFoldDB" id="A0A1I3TS08"/>
<evidence type="ECO:0000313" key="4">
    <source>
        <dbReference type="Proteomes" id="UP000182829"/>
    </source>
</evidence>
<feature type="transmembrane region" description="Helical" evidence="2">
    <location>
        <begin position="606"/>
        <end position="625"/>
    </location>
</feature>
<dbReference type="InterPro" id="IPR013783">
    <property type="entry name" value="Ig-like_fold"/>
</dbReference>
<dbReference type="Proteomes" id="UP000182829">
    <property type="component" value="Unassembled WGS sequence"/>
</dbReference>
<evidence type="ECO:0000256" key="2">
    <source>
        <dbReference type="SAM" id="Phobius"/>
    </source>
</evidence>
<evidence type="ECO:0000313" key="3">
    <source>
        <dbReference type="EMBL" id="SFJ73400.1"/>
    </source>
</evidence>
<dbReference type="EMBL" id="FORO01000068">
    <property type="protein sequence ID" value="SFJ73400.1"/>
    <property type="molecule type" value="Genomic_DNA"/>
</dbReference>
<dbReference type="Gene3D" id="2.60.40.10">
    <property type="entry name" value="Immunoglobulins"/>
    <property type="match status" value="1"/>
</dbReference>
<feature type="region of interest" description="Disordered" evidence="1">
    <location>
        <begin position="565"/>
        <end position="602"/>
    </location>
</feature>
<keyword evidence="2" id="KW-1133">Transmembrane helix</keyword>
<evidence type="ECO:0000256" key="1">
    <source>
        <dbReference type="SAM" id="MobiDB-lite"/>
    </source>
</evidence>
<keyword evidence="2" id="KW-0812">Transmembrane</keyword>
<accession>A0A1I3TS08</accession>
<proteinExistence type="predicted"/>
<dbReference type="NCBIfam" id="NF045517">
    <property type="entry name" value="halo_surf_dom"/>
    <property type="match status" value="1"/>
</dbReference>
<protein>
    <submittedName>
        <fullName evidence="3">PGF-CTERM protein</fullName>
    </submittedName>
</protein>
<sequence>MTSSTLLRVKGRAAFLTVILVLIGLTTVAVVAGSAAADPGHERVGPETDGGLPSLDLADGAAESNATENASIEFVEDASGESGDVIDVPISLEHADAGYVQLVDYDGGQFKAVTGFETDGNSVGEAILQFNTYAPADEASWNVHGDYEDDVSLTETRYATAPADERLAADEYGMVAGLQLDDTYETPVIESGYDTDTSTVTVDEPTPPTNITTSIAPIDADLEGKDEYRDATITNRSAVAAGDSLLVTVEDFGYSGLVREFDGGESLDEELGGEMVELTIVEQVGWWYVESRVWSTDSDVSAPDDDVYHVDATVVSTDYERYDGDLMLELEYDDTEHPLDVGGYDLQYAVDENSSLVDNEVELETEFEVVEPTLEWTEDAKAVSNDANATVTGTTNIAPGSSITTSARAADAFTAAADAVVEADGSFTAGYDFSEYEHGLEFELQAYPDAQTAYEADGALMDEVSSVLASVLSASIDLDVDAPAEVEAGDAASLGVTVENEGNESVDVDITVVIDDEEVEDTTVSLEAGERWLDRFVVDTDGGSDVEWLVAAGDVSDSDTLQIVGEDDDEPLDVDADEATEADTADVDDEWSDPAEDEDEDEMPGFGAAVAVLALLVTAGAALFGRS</sequence>
<organism evidence="3 4">
    <name type="scientific">Natronobacterium gregoryi</name>
    <dbReference type="NCBI Taxonomy" id="44930"/>
    <lineage>
        <taxon>Archaea</taxon>
        <taxon>Methanobacteriati</taxon>
        <taxon>Methanobacteriota</taxon>
        <taxon>Stenosarchaea group</taxon>
        <taxon>Halobacteria</taxon>
        <taxon>Halobacteriales</taxon>
        <taxon>Natrialbaceae</taxon>
        <taxon>Natronobacterium</taxon>
    </lineage>
</organism>
<reference evidence="3 4" key="1">
    <citation type="submission" date="2016-10" db="EMBL/GenBank/DDBJ databases">
        <authorList>
            <person name="de Groot N.N."/>
        </authorList>
    </citation>
    <scope>NUCLEOTIDE SEQUENCE [LARGE SCALE GENOMIC DNA]</scope>
    <source>
        <strain evidence="3 4">SP2</strain>
    </source>
</reference>
<gene>
    <name evidence="3" type="ORF">SAMN05443661_16810</name>
</gene>